<evidence type="ECO:0000313" key="1">
    <source>
        <dbReference type="EMBL" id="KDE72496.1"/>
    </source>
</evidence>
<reference evidence="1 2" key="1">
    <citation type="submission" date="2014-01" db="EMBL/GenBank/DDBJ databases">
        <title>Comparative genomics of Fusobacterium necrophorum wild isolates.</title>
        <authorList>
            <person name="Kittichotirat W."/>
            <person name="Bumgarner R.E."/>
            <person name="Lawrence P."/>
        </authorList>
    </citation>
    <scope>NUCLEOTIDE SEQUENCE [LARGE SCALE GENOMIC DNA]</scope>
    <source>
        <strain evidence="1 2">DJ-2</strain>
    </source>
</reference>
<comment type="caution">
    <text evidence="1">The sequence shown here is derived from an EMBL/GenBank/DDBJ whole genome shotgun (WGS) entry which is preliminary data.</text>
</comment>
<gene>
    <name evidence="1" type="ORF">FUSO8_04915</name>
</gene>
<dbReference type="EMBL" id="JAAH01000053">
    <property type="protein sequence ID" value="KDE72496.1"/>
    <property type="molecule type" value="Genomic_DNA"/>
</dbReference>
<name>A0AB73C3K9_9FUSO</name>
<dbReference type="Proteomes" id="UP000027058">
    <property type="component" value="Unassembled WGS sequence"/>
</dbReference>
<protein>
    <submittedName>
        <fullName evidence="1">Uncharacterized protein</fullName>
    </submittedName>
</protein>
<dbReference type="RefSeq" id="WP_035900994.1">
    <property type="nucleotide sequence ID" value="NZ_JAAH01000053.1"/>
</dbReference>
<proteinExistence type="predicted"/>
<accession>A0AB73C3K9</accession>
<organism evidence="1 2">
    <name type="scientific">Fusobacterium necrophorum DJ-2</name>
    <dbReference type="NCBI Taxonomy" id="1441737"/>
    <lineage>
        <taxon>Bacteria</taxon>
        <taxon>Fusobacteriati</taxon>
        <taxon>Fusobacteriota</taxon>
        <taxon>Fusobacteriia</taxon>
        <taxon>Fusobacteriales</taxon>
        <taxon>Fusobacteriaceae</taxon>
        <taxon>Fusobacterium</taxon>
    </lineage>
</organism>
<evidence type="ECO:0000313" key="2">
    <source>
        <dbReference type="Proteomes" id="UP000027058"/>
    </source>
</evidence>
<sequence>MRHLKTEFKENTKNNLLLQEMYKGMGVKFIGAYSYKNYSMIVTESPKELLKCVSVKNMKQDNNISLLEEDIVKIVKKFGIIEYEISGKADRIENEQGTIYNSLYIFEKPRLN</sequence>
<dbReference type="AlphaFoldDB" id="A0AB73C3K9"/>